<dbReference type="PANTHER" id="PTHR32322">
    <property type="entry name" value="INNER MEMBRANE TRANSPORTER"/>
    <property type="match status" value="1"/>
</dbReference>
<keyword evidence="2 5" id="KW-0812">Transmembrane</keyword>
<dbReference type="SUPFAM" id="SSF103481">
    <property type="entry name" value="Multidrug resistance efflux transporter EmrE"/>
    <property type="match status" value="2"/>
</dbReference>
<feature type="transmembrane region" description="Helical" evidence="5">
    <location>
        <begin position="218"/>
        <end position="237"/>
    </location>
</feature>
<comment type="subcellular location">
    <subcellularLocation>
        <location evidence="1">Membrane</location>
        <topology evidence="1">Multi-pass membrane protein</topology>
    </subcellularLocation>
</comment>
<gene>
    <name evidence="7" type="ORF">Hfx1149_06925</name>
</gene>
<dbReference type="AlphaFoldDB" id="A0A643JYS4"/>
<name>A0A643JYS4_9EURY</name>
<feature type="transmembrane region" description="Helical" evidence="5">
    <location>
        <begin position="154"/>
        <end position="174"/>
    </location>
</feature>
<dbReference type="InterPro" id="IPR050638">
    <property type="entry name" value="AA-Vitamin_Transporters"/>
</dbReference>
<dbReference type="InterPro" id="IPR000620">
    <property type="entry name" value="EamA_dom"/>
</dbReference>
<feature type="transmembrane region" description="Helical" evidence="5">
    <location>
        <begin position="67"/>
        <end position="87"/>
    </location>
</feature>
<dbReference type="RefSeq" id="WP_151139397.1">
    <property type="nucleotide sequence ID" value="NZ_VZUS01000001.1"/>
</dbReference>
<dbReference type="EMBL" id="VZUS01000001">
    <property type="protein sequence ID" value="KAB1189230.1"/>
    <property type="molecule type" value="Genomic_DNA"/>
</dbReference>
<feature type="transmembrane region" description="Helical" evidence="5">
    <location>
        <begin position="38"/>
        <end position="55"/>
    </location>
</feature>
<feature type="transmembrane region" description="Helical" evidence="5">
    <location>
        <begin position="123"/>
        <end position="142"/>
    </location>
</feature>
<proteinExistence type="predicted"/>
<keyword evidence="3 5" id="KW-1133">Transmembrane helix</keyword>
<comment type="caution">
    <text evidence="7">The sequence shown here is derived from an EMBL/GenBank/DDBJ whole genome shotgun (WGS) entry which is preliminary data.</text>
</comment>
<feature type="transmembrane region" description="Helical" evidence="5">
    <location>
        <begin position="93"/>
        <end position="116"/>
    </location>
</feature>
<keyword evidence="4 5" id="KW-0472">Membrane</keyword>
<evidence type="ECO:0000256" key="4">
    <source>
        <dbReference type="ARBA" id="ARBA00023136"/>
    </source>
</evidence>
<evidence type="ECO:0000313" key="7">
    <source>
        <dbReference type="EMBL" id="KAB1189230.1"/>
    </source>
</evidence>
<sequence length="311" mass="33017">MTRYRNLGLFVVLAAVWGSAFMAIKAGLEFFPPVLFAALRYDVAGVIMLVYAFYATDSPVPRGRAEWTEIAIGAVFLIAAYHALLFVGETDPAVTSAAAAVIVSLSPVLTSGFARVFLPSERLTPLGVVGLLLGLVGVAVLSELDPSNLLAGGTVAKILIFGAAAAFALGSVLTRRIESDMPIETMEAWSMLGGALLMHAISVGLRESFADVVLNTESLLALAYLSVAASAIGFLIYFDLLERLGPIEINLVSYVAPIFAALSGWVFLNEVPNLATAGGFALIFFGFILLKRGAIRRELRHRFGDSATPTD</sequence>
<feature type="transmembrane region" description="Helical" evidence="5">
    <location>
        <begin position="249"/>
        <end position="268"/>
    </location>
</feature>
<reference evidence="7" key="1">
    <citation type="submission" date="2019-09" db="EMBL/GenBank/DDBJ databases">
        <title>Genomic analysis of Haloferax sp. CBA1149.</title>
        <authorList>
            <person name="Roh S.W."/>
        </authorList>
    </citation>
    <scope>NUCLEOTIDE SEQUENCE</scope>
    <source>
        <strain evidence="7">CBA1149</strain>
    </source>
</reference>
<accession>A0A643JYS4</accession>
<dbReference type="GO" id="GO:0016020">
    <property type="term" value="C:membrane"/>
    <property type="evidence" value="ECO:0007669"/>
    <property type="project" value="UniProtKB-SubCell"/>
</dbReference>
<feature type="domain" description="EamA" evidence="6">
    <location>
        <begin position="9"/>
        <end position="142"/>
    </location>
</feature>
<evidence type="ECO:0000256" key="3">
    <source>
        <dbReference type="ARBA" id="ARBA00022989"/>
    </source>
</evidence>
<evidence type="ECO:0000256" key="2">
    <source>
        <dbReference type="ARBA" id="ARBA00022692"/>
    </source>
</evidence>
<feature type="transmembrane region" description="Helical" evidence="5">
    <location>
        <begin position="186"/>
        <end position="206"/>
    </location>
</feature>
<feature type="domain" description="EamA" evidence="6">
    <location>
        <begin position="158"/>
        <end position="290"/>
    </location>
</feature>
<dbReference type="Pfam" id="PF00892">
    <property type="entry name" value="EamA"/>
    <property type="match status" value="2"/>
</dbReference>
<evidence type="ECO:0000259" key="6">
    <source>
        <dbReference type="Pfam" id="PF00892"/>
    </source>
</evidence>
<evidence type="ECO:0000256" key="1">
    <source>
        <dbReference type="ARBA" id="ARBA00004141"/>
    </source>
</evidence>
<dbReference type="InterPro" id="IPR037185">
    <property type="entry name" value="EmrE-like"/>
</dbReference>
<organism evidence="7">
    <name type="scientific">Haloferax sp. CBA1149</name>
    <dbReference type="NCBI Taxonomy" id="2650753"/>
    <lineage>
        <taxon>Archaea</taxon>
        <taxon>Methanobacteriati</taxon>
        <taxon>Methanobacteriota</taxon>
        <taxon>Stenosarchaea group</taxon>
        <taxon>Halobacteria</taxon>
        <taxon>Halobacteriales</taxon>
        <taxon>Haloferacaceae</taxon>
        <taxon>Haloferax</taxon>
    </lineage>
</organism>
<feature type="transmembrane region" description="Helical" evidence="5">
    <location>
        <begin position="274"/>
        <end position="290"/>
    </location>
</feature>
<evidence type="ECO:0000256" key="5">
    <source>
        <dbReference type="SAM" id="Phobius"/>
    </source>
</evidence>
<dbReference type="PANTHER" id="PTHR32322:SF2">
    <property type="entry name" value="EAMA DOMAIN-CONTAINING PROTEIN"/>
    <property type="match status" value="1"/>
</dbReference>
<protein>
    <submittedName>
        <fullName evidence="7">EamA family transporter</fullName>
    </submittedName>
</protein>